<dbReference type="InterPro" id="IPR016162">
    <property type="entry name" value="Ald_DH_N"/>
</dbReference>
<evidence type="ECO:0000256" key="6">
    <source>
        <dbReference type="RuleBase" id="RU003345"/>
    </source>
</evidence>
<dbReference type="InterPro" id="IPR016160">
    <property type="entry name" value="Ald_DH_CS_CYS"/>
</dbReference>
<dbReference type="FunFam" id="3.40.309.10:FF:000001">
    <property type="entry name" value="Mitochondrial aldehyde dehydrogenase 2"/>
    <property type="match status" value="1"/>
</dbReference>
<feature type="active site" evidence="5">
    <location>
        <position position="4"/>
    </location>
</feature>
<gene>
    <name evidence="8" type="ORF">BCR35DRAFT_335368</name>
</gene>
<dbReference type="PROSITE" id="PS00687">
    <property type="entry name" value="ALDEHYDE_DEHYDR_GLU"/>
    <property type="match status" value="1"/>
</dbReference>
<dbReference type="EC" id="1.2.1.3" evidence="3"/>
<keyword evidence="9" id="KW-1185">Reference proteome</keyword>
<evidence type="ECO:0000256" key="4">
    <source>
        <dbReference type="ARBA" id="ARBA00049194"/>
    </source>
</evidence>
<dbReference type="PANTHER" id="PTHR42804:SF1">
    <property type="entry name" value="ALDEHYDE DEHYDROGENASE-RELATED"/>
    <property type="match status" value="1"/>
</dbReference>
<dbReference type="Gene3D" id="3.40.605.10">
    <property type="entry name" value="Aldehyde Dehydrogenase, Chain A, domain 1"/>
    <property type="match status" value="1"/>
</dbReference>
<keyword evidence="2 6" id="KW-0560">Oxidoreductase</keyword>
<name>A0A1Y2DDL6_9BASI</name>
<comment type="caution">
    <text evidence="8">The sequence shown here is derived from an EMBL/GenBank/DDBJ whole genome shotgun (WGS) entry which is preliminary data.</text>
</comment>
<evidence type="ECO:0000313" key="8">
    <source>
        <dbReference type="EMBL" id="ORY56785.1"/>
    </source>
</evidence>
<dbReference type="InterPro" id="IPR029510">
    <property type="entry name" value="Ald_DH_CS_GLU"/>
</dbReference>
<evidence type="ECO:0000256" key="2">
    <source>
        <dbReference type="ARBA" id="ARBA00023002"/>
    </source>
</evidence>
<comment type="catalytic activity">
    <reaction evidence="4">
        <text>an aldehyde + NAD(+) + H2O = a carboxylate + NADH + 2 H(+)</text>
        <dbReference type="Rhea" id="RHEA:16185"/>
        <dbReference type="ChEBI" id="CHEBI:15377"/>
        <dbReference type="ChEBI" id="CHEBI:15378"/>
        <dbReference type="ChEBI" id="CHEBI:17478"/>
        <dbReference type="ChEBI" id="CHEBI:29067"/>
        <dbReference type="ChEBI" id="CHEBI:57540"/>
        <dbReference type="ChEBI" id="CHEBI:57945"/>
        <dbReference type="EC" id="1.2.1.3"/>
    </reaction>
</comment>
<evidence type="ECO:0000313" key="9">
    <source>
        <dbReference type="Proteomes" id="UP000193467"/>
    </source>
</evidence>
<evidence type="ECO:0000259" key="7">
    <source>
        <dbReference type="Pfam" id="PF00171"/>
    </source>
</evidence>
<reference evidence="8 9" key="1">
    <citation type="submission" date="2016-07" db="EMBL/GenBank/DDBJ databases">
        <title>Pervasive Adenine N6-methylation of Active Genes in Fungi.</title>
        <authorList>
            <consortium name="DOE Joint Genome Institute"/>
            <person name="Mondo S.J."/>
            <person name="Dannebaum R.O."/>
            <person name="Kuo R.C."/>
            <person name="Labutti K."/>
            <person name="Haridas S."/>
            <person name="Kuo A."/>
            <person name="Salamov A."/>
            <person name="Ahrendt S.R."/>
            <person name="Lipzen A."/>
            <person name="Sullivan W."/>
            <person name="Andreopoulos W.B."/>
            <person name="Clum A."/>
            <person name="Lindquist E."/>
            <person name="Daum C."/>
            <person name="Ramamoorthy G.K."/>
            <person name="Gryganskyi A."/>
            <person name="Culley D."/>
            <person name="Magnuson J.K."/>
            <person name="James T.Y."/>
            <person name="O'Malley M.A."/>
            <person name="Stajich J.E."/>
            <person name="Spatafora J.W."/>
            <person name="Visel A."/>
            <person name="Grigoriev I.V."/>
        </authorList>
    </citation>
    <scope>NUCLEOTIDE SEQUENCE [LARGE SCALE GENOMIC DNA]</scope>
    <source>
        <strain evidence="8 9">62-1032</strain>
    </source>
</reference>
<dbReference type="EMBL" id="MCGR01000084">
    <property type="protein sequence ID" value="ORY56785.1"/>
    <property type="molecule type" value="Genomic_DNA"/>
</dbReference>
<dbReference type="GO" id="GO:0019413">
    <property type="term" value="P:acetate biosynthetic process"/>
    <property type="evidence" value="ECO:0007669"/>
    <property type="project" value="UniProtKB-ARBA"/>
</dbReference>
<feature type="domain" description="Aldehyde dehydrogenase" evidence="7">
    <location>
        <begin position="1"/>
        <end position="227"/>
    </location>
</feature>
<dbReference type="STRING" id="106004.A0A1Y2DDL6"/>
<evidence type="ECO:0000256" key="3">
    <source>
        <dbReference type="ARBA" id="ARBA00024226"/>
    </source>
</evidence>
<dbReference type="OrthoDB" id="310895at2759"/>
<dbReference type="InterPro" id="IPR016161">
    <property type="entry name" value="Ald_DH/histidinol_DH"/>
</dbReference>
<dbReference type="SUPFAM" id="SSF53720">
    <property type="entry name" value="ALDH-like"/>
    <property type="match status" value="1"/>
</dbReference>
<evidence type="ECO:0000256" key="1">
    <source>
        <dbReference type="ARBA" id="ARBA00009986"/>
    </source>
</evidence>
<sequence length="241" mass="26668">VTLELGGKSANIVFPQANLPEAVKWAAFGVYENMGQSCSAGSRILVHEEVYDEFVRLFVEAVKAIKVGDPLDQETFQGAQVSKVQFDKILGYIEEGKKSSARLVAGGSRHGEKGYFIQPTVFADVTMEHKIAQEEIFGPVAAIIKFKTEEEAIEIANGTEYGLAAAVHSENISQVHRVTRRLKAGTIWVNQYVMLSHQCPFGGYKASGWGRELGVEGLEAYLQVKTVHHYYGDDFEWPIVL</sequence>
<dbReference type="PANTHER" id="PTHR42804">
    <property type="entry name" value="ALDEHYDE DEHYDROGENASE"/>
    <property type="match status" value="1"/>
</dbReference>
<evidence type="ECO:0000256" key="5">
    <source>
        <dbReference type="PROSITE-ProRule" id="PRU10007"/>
    </source>
</evidence>
<dbReference type="GO" id="GO:0004029">
    <property type="term" value="F:aldehyde dehydrogenase (NAD+) activity"/>
    <property type="evidence" value="ECO:0007669"/>
    <property type="project" value="UniProtKB-EC"/>
</dbReference>
<comment type="similarity">
    <text evidence="1 6">Belongs to the aldehyde dehydrogenase family.</text>
</comment>
<dbReference type="InterPro" id="IPR016163">
    <property type="entry name" value="Ald_DH_C"/>
</dbReference>
<protein>
    <recommendedName>
        <fullName evidence="3">aldehyde dehydrogenase (NAD(+))</fullName>
        <ecNumber evidence="3">1.2.1.3</ecNumber>
    </recommendedName>
</protein>
<dbReference type="Proteomes" id="UP000193467">
    <property type="component" value="Unassembled WGS sequence"/>
</dbReference>
<dbReference type="PROSITE" id="PS00070">
    <property type="entry name" value="ALDEHYDE_DEHYDR_CYS"/>
    <property type="match status" value="1"/>
</dbReference>
<proteinExistence type="inferred from homology"/>
<dbReference type="Pfam" id="PF00171">
    <property type="entry name" value="Aldedh"/>
    <property type="match status" value="1"/>
</dbReference>
<dbReference type="InParanoid" id="A0A1Y2DDL6"/>
<feature type="non-terminal residue" evidence="8">
    <location>
        <position position="1"/>
    </location>
</feature>
<dbReference type="FunFam" id="3.40.605.10:FF:000026">
    <property type="entry name" value="Aldehyde dehydrogenase, putative"/>
    <property type="match status" value="1"/>
</dbReference>
<accession>A0A1Y2DDL6</accession>
<dbReference type="AlphaFoldDB" id="A0A1Y2DDL6"/>
<dbReference type="Gene3D" id="3.40.309.10">
    <property type="entry name" value="Aldehyde Dehydrogenase, Chain A, domain 2"/>
    <property type="match status" value="1"/>
</dbReference>
<organism evidence="8 9">
    <name type="scientific">Leucosporidium creatinivorum</name>
    <dbReference type="NCBI Taxonomy" id="106004"/>
    <lineage>
        <taxon>Eukaryota</taxon>
        <taxon>Fungi</taxon>
        <taxon>Dikarya</taxon>
        <taxon>Basidiomycota</taxon>
        <taxon>Pucciniomycotina</taxon>
        <taxon>Microbotryomycetes</taxon>
        <taxon>Leucosporidiales</taxon>
        <taxon>Leucosporidium</taxon>
    </lineage>
</organism>
<dbReference type="InterPro" id="IPR015590">
    <property type="entry name" value="Aldehyde_DH_dom"/>
</dbReference>